<reference evidence="3 4" key="1">
    <citation type="submission" date="2024-05" db="EMBL/GenBank/DDBJ databases">
        <title>Genetic variation in Jamaican populations of the coffee berry borer (Hypothenemus hampei).</title>
        <authorList>
            <person name="Errbii M."/>
            <person name="Myrie A."/>
        </authorList>
    </citation>
    <scope>NUCLEOTIDE SEQUENCE [LARGE SCALE GENOMIC DNA]</scope>
    <source>
        <strain evidence="3">JA-Hopewell-2020-01-JO</strain>
        <tissue evidence="3">Whole body</tissue>
    </source>
</reference>
<name>A0ABD1E6K8_HYPHA</name>
<protein>
    <recommendedName>
        <fullName evidence="2">DUF7869 domain-containing protein</fullName>
    </recommendedName>
</protein>
<keyword evidence="1" id="KW-0175">Coiled coil</keyword>
<feature type="domain" description="DUF7869" evidence="2">
    <location>
        <begin position="156"/>
        <end position="256"/>
    </location>
</feature>
<dbReference type="Pfam" id="PF25273">
    <property type="entry name" value="DUF7869"/>
    <property type="match status" value="1"/>
</dbReference>
<dbReference type="PANTHER" id="PTHR10773:SF19">
    <property type="match status" value="1"/>
</dbReference>
<dbReference type="InterPro" id="IPR057191">
    <property type="entry name" value="DUF7869"/>
</dbReference>
<proteinExistence type="predicted"/>
<dbReference type="EMBL" id="JBDJPC010000010">
    <property type="protein sequence ID" value="KAL1490215.1"/>
    <property type="molecule type" value="Genomic_DNA"/>
</dbReference>
<organism evidence="3 4">
    <name type="scientific">Hypothenemus hampei</name>
    <name type="common">Coffee berry borer</name>
    <dbReference type="NCBI Taxonomy" id="57062"/>
    <lineage>
        <taxon>Eukaryota</taxon>
        <taxon>Metazoa</taxon>
        <taxon>Ecdysozoa</taxon>
        <taxon>Arthropoda</taxon>
        <taxon>Hexapoda</taxon>
        <taxon>Insecta</taxon>
        <taxon>Pterygota</taxon>
        <taxon>Neoptera</taxon>
        <taxon>Endopterygota</taxon>
        <taxon>Coleoptera</taxon>
        <taxon>Polyphaga</taxon>
        <taxon>Cucujiformia</taxon>
        <taxon>Curculionidae</taxon>
        <taxon>Scolytinae</taxon>
        <taxon>Hypothenemus</taxon>
    </lineage>
</organism>
<evidence type="ECO:0000256" key="1">
    <source>
        <dbReference type="SAM" id="Coils"/>
    </source>
</evidence>
<comment type="caution">
    <text evidence="3">The sequence shown here is derived from an EMBL/GenBank/DDBJ whole genome shotgun (WGS) entry which is preliminary data.</text>
</comment>
<evidence type="ECO:0000313" key="4">
    <source>
        <dbReference type="Proteomes" id="UP001566132"/>
    </source>
</evidence>
<dbReference type="AlphaFoldDB" id="A0ABD1E6K8"/>
<gene>
    <name evidence="3" type="ORF">ABEB36_012945</name>
</gene>
<dbReference type="Proteomes" id="UP001566132">
    <property type="component" value="Unassembled WGS sequence"/>
</dbReference>
<feature type="coiled-coil region" evidence="1">
    <location>
        <begin position="84"/>
        <end position="113"/>
    </location>
</feature>
<accession>A0ABD1E6K8</accession>
<evidence type="ECO:0000313" key="3">
    <source>
        <dbReference type="EMBL" id="KAL1490215.1"/>
    </source>
</evidence>
<dbReference type="PANTHER" id="PTHR10773">
    <property type="entry name" value="DNA-DIRECTED RNA POLYMERASES I, II, AND III SUBUNIT RPABC2"/>
    <property type="match status" value="1"/>
</dbReference>
<sequence>MRGKHMNQKKVDDNIKNGIRRHIDSIPRIESHYLRQQTSREFIYSGKSLSELFRDYKRDCDMKQVPSDQCDLCNSYRNALGDHKEQLAEKYDLHQKEKELSRLEKQMDKEKIKENFIVACYDLQAVLPSPRGDTSIFYYKSKLNSFNFTICEMKSGKVECFFWHEAHGGRGANEIGTCVLKYLQETAESVNTEELEVIFYSDNCCGQQKNRFLFGMYMHAVAKLKIKAITHKFLIRGHTQNEGDNAHSVIEKAVKRYLKSGPIYEPSNYVSIIRSAKKTGGTFFITFRIFLTQFLQVRHIPLTK</sequence>
<keyword evidence="4" id="KW-1185">Reference proteome</keyword>
<evidence type="ECO:0000259" key="2">
    <source>
        <dbReference type="Pfam" id="PF25273"/>
    </source>
</evidence>